<dbReference type="InterPro" id="IPR016163">
    <property type="entry name" value="Ald_DH_C"/>
</dbReference>
<gene>
    <name evidence="4" type="ORF">DVS28_a4908</name>
</gene>
<dbReference type="PANTHER" id="PTHR42991">
    <property type="entry name" value="ALDEHYDE DEHYDROGENASE"/>
    <property type="match status" value="1"/>
</dbReference>
<dbReference type="Gene3D" id="3.40.605.10">
    <property type="entry name" value="Aldehyde Dehydrogenase, Chain A, domain 1"/>
    <property type="match status" value="1"/>
</dbReference>
<protein>
    <submittedName>
        <fullName evidence="4">Aldehyde dehydrogenase</fullName>
    </submittedName>
</protein>
<evidence type="ECO:0000259" key="3">
    <source>
        <dbReference type="Pfam" id="PF00171"/>
    </source>
</evidence>
<keyword evidence="2" id="KW-0560">Oxidoreductase</keyword>
<proteinExistence type="inferred from homology"/>
<evidence type="ECO:0000256" key="2">
    <source>
        <dbReference type="ARBA" id="ARBA00023002"/>
    </source>
</evidence>
<dbReference type="Gene3D" id="3.40.309.10">
    <property type="entry name" value="Aldehyde Dehydrogenase, Chain A, domain 2"/>
    <property type="match status" value="1"/>
</dbReference>
<evidence type="ECO:0000313" key="4">
    <source>
        <dbReference type="EMBL" id="AXV09565.1"/>
    </source>
</evidence>
<comment type="similarity">
    <text evidence="1">Belongs to the aldehyde dehydrogenase family.</text>
</comment>
<dbReference type="GO" id="GO:0008911">
    <property type="term" value="F:lactaldehyde dehydrogenase (NAD+) activity"/>
    <property type="evidence" value="ECO:0007669"/>
    <property type="project" value="TreeGrafter"/>
</dbReference>
<dbReference type="Proteomes" id="UP000264006">
    <property type="component" value="Chromosome"/>
</dbReference>
<dbReference type="InterPro" id="IPR051020">
    <property type="entry name" value="ALDH-related_metabolic_enz"/>
</dbReference>
<accession>A0A346Y518</accession>
<organism evidence="4 5">
    <name type="scientific">Euzebya pacifica</name>
    <dbReference type="NCBI Taxonomy" id="1608957"/>
    <lineage>
        <taxon>Bacteria</taxon>
        <taxon>Bacillati</taxon>
        <taxon>Actinomycetota</taxon>
        <taxon>Nitriliruptoria</taxon>
        <taxon>Euzebyales</taxon>
    </lineage>
</organism>
<evidence type="ECO:0000313" key="5">
    <source>
        <dbReference type="Proteomes" id="UP000264006"/>
    </source>
</evidence>
<reference evidence="4 5" key="1">
    <citation type="submission" date="2018-09" db="EMBL/GenBank/DDBJ databases">
        <title>Complete genome sequence of Euzebya sp. DY32-46 isolated from seawater of Pacific Ocean.</title>
        <authorList>
            <person name="Xu L."/>
            <person name="Wu Y.-H."/>
            <person name="Xu X.-W."/>
        </authorList>
    </citation>
    <scope>NUCLEOTIDE SEQUENCE [LARGE SCALE GENOMIC DNA]</scope>
    <source>
        <strain evidence="4 5">DY32-46</strain>
    </source>
</reference>
<dbReference type="KEGG" id="euz:DVS28_a4908"/>
<evidence type="ECO:0000256" key="1">
    <source>
        <dbReference type="ARBA" id="ARBA00009986"/>
    </source>
</evidence>
<dbReference type="AlphaFoldDB" id="A0A346Y518"/>
<dbReference type="SUPFAM" id="SSF53720">
    <property type="entry name" value="ALDH-like"/>
    <property type="match status" value="1"/>
</dbReference>
<feature type="domain" description="Aldehyde dehydrogenase" evidence="3">
    <location>
        <begin position="13"/>
        <end position="468"/>
    </location>
</feature>
<dbReference type="Pfam" id="PF00171">
    <property type="entry name" value="Aldedh"/>
    <property type="match status" value="1"/>
</dbReference>
<keyword evidence="5" id="KW-1185">Reference proteome</keyword>
<dbReference type="EMBL" id="CP031165">
    <property type="protein sequence ID" value="AXV09565.1"/>
    <property type="molecule type" value="Genomic_DNA"/>
</dbReference>
<name>A0A346Y518_9ACTN</name>
<sequence length="473" mass="49595">MNTVPTSAPVGDDRVVVHNPFDGAVLGHVPRHGPEDVDRACLAAQDMLDANLRGRIFPQHARAATLDRAAALLEAQSDAFARLISSEAAKPITAARGEVARCIDTLRFSAAEARSLVGEMVPMEASEPGAGRLGFALRVPLGVIAAITPFNFPLNLVAHKVAPAIAAGCPVVLKPAPQTPLTSLRFVALLEEAGMPDGWVQTLTDGGREAGEALVSHPVPRMVTFTGSVGVGWAIAAAAPKKRIALELGSNAPVIVTADADVDLVARKVRAGGFSYAGQSCISVQRVLVDRTVHAALRDALTLEVSQIVVGDPAAETTEVGPMISERETERLRGWIDDAAAAGATVLVGGKVDDGIMLPTVIDNPPADAALCRREAFGPVVVIIPFDTLDEAFAIANDTDFGLHASIFTDDLGVAMRAVRELDFGGVVVNDVPTVRVDQQPYGGVRDAGNTREGPAHTVREMTELRFVSLPLG</sequence>
<dbReference type="InterPro" id="IPR016162">
    <property type="entry name" value="Ald_DH_N"/>
</dbReference>
<dbReference type="PANTHER" id="PTHR42991:SF1">
    <property type="entry name" value="ALDEHYDE DEHYDROGENASE"/>
    <property type="match status" value="1"/>
</dbReference>
<dbReference type="InterPro" id="IPR015590">
    <property type="entry name" value="Aldehyde_DH_dom"/>
</dbReference>
<dbReference type="RefSeq" id="WP_216826267.1">
    <property type="nucleotide sequence ID" value="NZ_CP031165.1"/>
</dbReference>
<dbReference type="InterPro" id="IPR016161">
    <property type="entry name" value="Ald_DH/histidinol_DH"/>
</dbReference>